<dbReference type="GO" id="GO:0008017">
    <property type="term" value="F:microtubule binding"/>
    <property type="evidence" value="ECO:0007669"/>
    <property type="project" value="TreeGrafter"/>
</dbReference>
<dbReference type="InterPro" id="IPR009675">
    <property type="entry name" value="TPX2_fam"/>
</dbReference>
<reference evidence="1 2" key="1">
    <citation type="submission" date="2024-01" db="EMBL/GenBank/DDBJ databases">
        <title>The genomes of 5 underutilized Papilionoideae crops provide insights into root nodulation and disease resistanc.</title>
        <authorList>
            <person name="Jiang F."/>
        </authorList>
    </citation>
    <scope>NUCLEOTIDE SEQUENCE [LARGE SCALE GENOMIC DNA]</scope>
    <source>
        <strain evidence="1">JINMINGXINNONG_FW02</strain>
        <tissue evidence="1">Leaves</tissue>
    </source>
</reference>
<dbReference type="PANTHER" id="PTHR14326">
    <property type="entry name" value="TARGETING PROTEIN FOR XKLP2"/>
    <property type="match status" value="1"/>
</dbReference>
<comment type="caution">
    <text evidence="1">The sequence shown here is derived from an EMBL/GenBank/DDBJ whole genome shotgun (WGS) entry which is preliminary data.</text>
</comment>
<keyword evidence="2" id="KW-1185">Reference proteome</keyword>
<gene>
    <name evidence="1" type="ORF">VNO80_21450</name>
</gene>
<protein>
    <submittedName>
        <fullName evidence="1">Uncharacterized protein</fullName>
    </submittedName>
</protein>
<dbReference type="Proteomes" id="UP001374584">
    <property type="component" value="Unassembled WGS sequence"/>
</dbReference>
<dbReference type="GO" id="GO:0005880">
    <property type="term" value="C:nuclear microtubule"/>
    <property type="evidence" value="ECO:0007669"/>
    <property type="project" value="TreeGrafter"/>
</dbReference>
<accession>A0AAN9QU37</accession>
<dbReference type="GO" id="GO:0060236">
    <property type="term" value="P:regulation of mitotic spindle organization"/>
    <property type="evidence" value="ECO:0007669"/>
    <property type="project" value="InterPro"/>
</dbReference>
<organism evidence="1 2">
    <name type="scientific">Phaseolus coccineus</name>
    <name type="common">Scarlet runner bean</name>
    <name type="synonym">Phaseolus multiflorus</name>
    <dbReference type="NCBI Taxonomy" id="3886"/>
    <lineage>
        <taxon>Eukaryota</taxon>
        <taxon>Viridiplantae</taxon>
        <taxon>Streptophyta</taxon>
        <taxon>Embryophyta</taxon>
        <taxon>Tracheophyta</taxon>
        <taxon>Spermatophyta</taxon>
        <taxon>Magnoliopsida</taxon>
        <taxon>eudicotyledons</taxon>
        <taxon>Gunneridae</taxon>
        <taxon>Pentapetalae</taxon>
        <taxon>rosids</taxon>
        <taxon>fabids</taxon>
        <taxon>Fabales</taxon>
        <taxon>Fabaceae</taxon>
        <taxon>Papilionoideae</taxon>
        <taxon>50 kb inversion clade</taxon>
        <taxon>NPAAA clade</taxon>
        <taxon>indigoferoid/millettioid clade</taxon>
        <taxon>Phaseoleae</taxon>
        <taxon>Phaseolus</taxon>
    </lineage>
</organism>
<name>A0AAN9QU37_PHACN</name>
<sequence length="193" mass="21776">MLESGGWWWRRFDWRRFQGSGTKEAAALEPERSSKEAPERRMATYSHIRQRMSSLATMDGSPRYSSSRLLAEAETRRSKWTSPTKFSSCTVVLRKAVVGMMVKFFELDINYIFQGLIFSSKTINDNLSSKVKPAAMKGSTLMKPTASQLAKQNRLHQIVSSRPKNAAEAEVVTGAAPRFKTCPLNRKIGTCYV</sequence>
<dbReference type="GO" id="GO:0005819">
    <property type="term" value="C:spindle"/>
    <property type="evidence" value="ECO:0007669"/>
    <property type="project" value="InterPro"/>
</dbReference>
<dbReference type="EMBL" id="JAYMYR010000008">
    <property type="protein sequence ID" value="KAK7346926.1"/>
    <property type="molecule type" value="Genomic_DNA"/>
</dbReference>
<evidence type="ECO:0000313" key="2">
    <source>
        <dbReference type="Proteomes" id="UP001374584"/>
    </source>
</evidence>
<dbReference type="AlphaFoldDB" id="A0AAN9QU37"/>
<dbReference type="PANTHER" id="PTHR14326:SF15">
    <property type="entry name" value="OS06G0130200 PROTEIN"/>
    <property type="match status" value="1"/>
</dbReference>
<proteinExistence type="predicted"/>
<evidence type="ECO:0000313" key="1">
    <source>
        <dbReference type="EMBL" id="KAK7346926.1"/>
    </source>
</evidence>
<dbReference type="GO" id="GO:0090307">
    <property type="term" value="P:mitotic spindle assembly"/>
    <property type="evidence" value="ECO:0007669"/>
    <property type="project" value="TreeGrafter"/>
</dbReference>
<dbReference type="GO" id="GO:0030295">
    <property type="term" value="F:protein kinase activator activity"/>
    <property type="evidence" value="ECO:0007669"/>
    <property type="project" value="TreeGrafter"/>
</dbReference>